<reference evidence="2 3" key="1">
    <citation type="submission" date="2023-08" db="EMBL/GenBank/DDBJ databases">
        <title>Functional and genomic diversity of the sorghum phyllosphere microbiome.</title>
        <authorList>
            <person name="Shade A."/>
        </authorList>
    </citation>
    <scope>NUCLEOTIDE SEQUENCE [LARGE SCALE GENOMIC DNA]</scope>
    <source>
        <strain evidence="2 3">SORGH_AS_0919</strain>
    </source>
</reference>
<protein>
    <submittedName>
        <fullName evidence="2">Outer membrane protein assembly factor BamB</fullName>
    </submittedName>
</protein>
<feature type="signal peptide" evidence="1">
    <location>
        <begin position="1"/>
        <end position="30"/>
    </location>
</feature>
<name>A0ABU1I6R7_9MICO</name>
<gene>
    <name evidence="2" type="ORF">QE367_002883</name>
</gene>
<dbReference type="RefSeq" id="WP_309667623.1">
    <property type="nucleotide sequence ID" value="NZ_JAVIZA010000001.1"/>
</dbReference>
<organism evidence="2 3">
    <name type="scientific">Microbacterium paludicola</name>
    <dbReference type="NCBI Taxonomy" id="300019"/>
    <lineage>
        <taxon>Bacteria</taxon>
        <taxon>Bacillati</taxon>
        <taxon>Actinomycetota</taxon>
        <taxon>Actinomycetes</taxon>
        <taxon>Micrococcales</taxon>
        <taxon>Microbacteriaceae</taxon>
        <taxon>Microbacterium</taxon>
    </lineage>
</organism>
<feature type="chain" id="PRO_5045449863" evidence="1">
    <location>
        <begin position="31"/>
        <end position="415"/>
    </location>
</feature>
<sequence>MRTRAPLSLIVLTAGAALLAGCQATPSDSAAETPDADATALGDGHGAIAGARELAEPALHLTSIGTDGAVHHLDLIDEQSELLGEIAPADTLDSEGRFLFAGREGEVSIIDSGVWTWNHIDHFHYYEAPSRILGELEGSGAPRTVTSDLGVGVYFDGGDHGDDRSGEAVLLDFDALKKGDIVESFRLDLDAPGSLVAPIPGGALIADARAGEIRRVDASGTELDTTPCTEPAGSITTNVGVVVGCADGAVLAVSDAAGTTLERVPYPEGGPSRALSFANREGRPTVAGRTESSAFWLLDTRERSWTAHDAGEPIVRVTAVDDADDTVVALAADGSVIVISGATGEQLSRTEPLVAASVADPALMAGVDLVADQRRTYLNGPAERTLFELDPADGGRVARSFPTEHAPALFAETGR</sequence>
<keyword evidence="3" id="KW-1185">Reference proteome</keyword>
<dbReference type="PROSITE" id="PS51257">
    <property type="entry name" value="PROKAR_LIPOPROTEIN"/>
    <property type="match status" value="1"/>
</dbReference>
<evidence type="ECO:0000256" key="1">
    <source>
        <dbReference type="SAM" id="SignalP"/>
    </source>
</evidence>
<evidence type="ECO:0000313" key="3">
    <source>
        <dbReference type="Proteomes" id="UP001260188"/>
    </source>
</evidence>
<dbReference type="SUPFAM" id="SSF50998">
    <property type="entry name" value="Quinoprotein alcohol dehydrogenase-like"/>
    <property type="match status" value="1"/>
</dbReference>
<dbReference type="InterPro" id="IPR011047">
    <property type="entry name" value="Quinoprotein_ADH-like_sf"/>
</dbReference>
<evidence type="ECO:0000313" key="2">
    <source>
        <dbReference type="EMBL" id="MDR6168679.1"/>
    </source>
</evidence>
<dbReference type="Gene3D" id="2.130.10.10">
    <property type="entry name" value="YVTN repeat-like/Quinoprotein amine dehydrogenase"/>
    <property type="match status" value="1"/>
</dbReference>
<keyword evidence="1" id="KW-0732">Signal</keyword>
<dbReference type="Proteomes" id="UP001260188">
    <property type="component" value="Unassembled WGS sequence"/>
</dbReference>
<comment type="caution">
    <text evidence="2">The sequence shown here is derived from an EMBL/GenBank/DDBJ whole genome shotgun (WGS) entry which is preliminary data.</text>
</comment>
<proteinExistence type="predicted"/>
<dbReference type="InterPro" id="IPR015943">
    <property type="entry name" value="WD40/YVTN_repeat-like_dom_sf"/>
</dbReference>
<dbReference type="EMBL" id="JAVIZA010000001">
    <property type="protein sequence ID" value="MDR6168679.1"/>
    <property type="molecule type" value="Genomic_DNA"/>
</dbReference>
<accession>A0ABU1I6R7</accession>